<name>A0A4R0EM30_9GAMM</name>
<evidence type="ECO:0000313" key="2">
    <source>
        <dbReference type="Proteomes" id="UP000291380"/>
    </source>
</evidence>
<comment type="caution">
    <text evidence="1">The sequence shown here is derived from an EMBL/GenBank/DDBJ whole genome shotgun (WGS) entry which is preliminary data.</text>
</comment>
<dbReference type="EMBL" id="SJOA01000010">
    <property type="protein sequence ID" value="TCB58765.1"/>
    <property type="molecule type" value="Genomic_DNA"/>
</dbReference>
<dbReference type="AlphaFoldDB" id="A0A4R0EM30"/>
<dbReference type="RefSeq" id="WP_131271295.1">
    <property type="nucleotide sequence ID" value="NZ_SJOA01000010.1"/>
</dbReference>
<dbReference type="Proteomes" id="UP000291380">
    <property type="component" value="Unassembled WGS sequence"/>
</dbReference>
<organism evidence="1 2">
    <name type="scientific">Acinetobacter terrae</name>
    <dbReference type="NCBI Taxonomy" id="2731247"/>
    <lineage>
        <taxon>Bacteria</taxon>
        <taxon>Pseudomonadati</taxon>
        <taxon>Pseudomonadota</taxon>
        <taxon>Gammaproteobacteria</taxon>
        <taxon>Moraxellales</taxon>
        <taxon>Moraxellaceae</taxon>
        <taxon>Acinetobacter</taxon>
        <taxon>Acinetobacter Taxon 24</taxon>
    </lineage>
</organism>
<accession>A0A4R0EM30</accession>
<gene>
    <name evidence="1" type="ORF">E0H85_09260</name>
</gene>
<proteinExistence type="predicted"/>
<sequence>MSKKESSALVFTRSIAYRLLAEYIPQDGAVLIKKGFLETLFKIKAYARFQRLSCRKIRQRMKKSPIFRGFFQIKAYEQHSCLSCVKKKAALSFLLRL</sequence>
<evidence type="ECO:0000313" key="1">
    <source>
        <dbReference type="EMBL" id="TCB58765.1"/>
    </source>
</evidence>
<protein>
    <submittedName>
        <fullName evidence="1">Uncharacterized protein</fullName>
    </submittedName>
</protein>
<reference evidence="1 2" key="1">
    <citation type="submission" date="2019-02" db="EMBL/GenBank/DDBJ databases">
        <title>High diversity of culturable Acinetobacter species in natural soil and water ecosystems.</title>
        <authorList>
            <person name="Radolfova-Krizova L."/>
            <person name="Nemec A."/>
        </authorList>
    </citation>
    <scope>NUCLEOTIDE SEQUENCE [LARGE SCALE GENOMIC DNA]</scope>
    <source>
        <strain evidence="1 2">ANC 4281</strain>
    </source>
</reference>